<organism evidence="2 3">
    <name type="scientific">Nitrosomonas halophila</name>
    <dbReference type="NCBI Taxonomy" id="44576"/>
    <lineage>
        <taxon>Bacteria</taxon>
        <taxon>Pseudomonadati</taxon>
        <taxon>Pseudomonadota</taxon>
        <taxon>Betaproteobacteria</taxon>
        <taxon>Nitrosomonadales</taxon>
        <taxon>Nitrosomonadaceae</taxon>
        <taxon>Nitrosomonas</taxon>
    </lineage>
</organism>
<dbReference type="AlphaFoldDB" id="A0A1H3CRQ8"/>
<sequence length="383" mass="41691">MKILHASREIRADSRYGMGRVNASLLKGLHQIGIHSDYICASDMDAASLAQVAYWHKQLARLCPADMQPVVHVLVSAWQTGRMAARQAIDQAYTHLHCHDAVVAAGASRELAGQRIAWGISEHGFSCVAQSLHAYIQPLPRWLRWLLWQWERRVTQAANWVVCPTASGRTNLASELKLPIDARWHAIPHARPDLNLPEKPSARRLLGWNPQSRYLLAVGQLIPLKRFELMIDAMAALPANWRLVLLGDGDAAPYLARAERLGIAPPIITVTDDVGPYLAAADAFVSASQTESFGMAILEAMTAGLPIVCTHVGGVSDVVGEAAELAAADGSDLAQRLSAVLADPAHCATLAAKSRARADQWPDRKAVAREYHAMYAAAGENKR</sequence>
<dbReference type="Pfam" id="PF13439">
    <property type="entry name" value="Glyco_transf_4"/>
    <property type="match status" value="1"/>
</dbReference>
<dbReference type="Gene3D" id="3.40.50.2000">
    <property type="entry name" value="Glycogen Phosphorylase B"/>
    <property type="match status" value="2"/>
</dbReference>
<dbReference type="InterPro" id="IPR028098">
    <property type="entry name" value="Glyco_trans_4-like_N"/>
</dbReference>
<dbReference type="Pfam" id="PF13692">
    <property type="entry name" value="Glyco_trans_1_4"/>
    <property type="match status" value="1"/>
</dbReference>
<dbReference type="RefSeq" id="WP_090411408.1">
    <property type="nucleotide sequence ID" value="NZ_FNOY01000003.1"/>
</dbReference>
<dbReference type="SUPFAM" id="SSF53756">
    <property type="entry name" value="UDP-Glycosyltransferase/glycogen phosphorylase"/>
    <property type="match status" value="1"/>
</dbReference>
<accession>A0A1H3CRQ8</accession>
<dbReference type="CDD" id="cd03801">
    <property type="entry name" value="GT4_PimA-like"/>
    <property type="match status" value="1"/>
</dbReference>
<evidence type="ECO:0000313" key="2">
    <source>
        <dbReference type="EMBL" id="SDX56588.1"/>
    </source>
</evidence>
<dbReference type="EMBL" id="FNOY01000003">
    <property type="protein sequence ID" value="SDX56588.1"/>
    <property type="molecule type" value="Genomic_DNA"/>
</dbReference>
<dbReference type="PANTHER" id="PTHR12526:SF637">
    <property type="entry name" value="GLYCOSYLTRANSFERASE EPSF-RELATED"/>
    <property type="match status" value="1"/>
</dbReference>
<evidence type="ECO:0000259" key="1">
    <source>
        <dbReference type="Pfam" id="PF13439"/>
    </source>
</evidence>
<keyword evidence="2" id="KW-0808">Transferase</keyword>
<dbReference type="Proteomes" id="UP000198640">
    <property type="component" value="Unassembled WGS sequence"/>
</dbReference>
<dbReference type="STRING" id="44576.SAMN05421881_100392"/>
<gene>
    <name evidence="2" type="ORF">SAMN05421881_100392</name>
</gene>
<dbReference type="PANTHER" id="PTHR12526">
    <property type="entry name" value="GLYCOSYLTRANSFERASE"/>
    <property type="match status" value="1"/>
</dbReference>
<dbReference type="GO" id="GO:0016757">
    <property type="term" value="F:glycosyltransferase activity"/>
    <property type="evidence" value="ECO:0007669"/>
    <property type="project" value="UniProtKB-ARBA"/>
</dbReference>
<proteinExistence type="predicted"/>
<protein>
    <submittedName>
        <fullName evidence="2">Glycosyltransferase involved in cell wall bisynthesis</fullName>
    </submittedName>
</protein>
<dbReference type="OrthoDB" id="9790023at2"/>
<reference evidence="2 3" key="1">
    <citation type="submission" date="2016-10" db="EMBL/GenBank/DDBJ databases">
        <authorList>
            <person name="de Groot N.N."/>
        </authorList>
    </citation>
    <scope>NUCLEOTIDE SEQUENCE [LARGE SCALE GENOMIC DNA]</scope>
    <source>
        <strain evidence="2 3">Nm1</strain>
    </source>
</reference>
<name>A0A1H3CRQ8_9PROT</name>
<feature type="domain" description="Glycosyltransferase subfamily 4-like N-terminal" evidence="1">
    <location>
        <begin position="17"/>
        <end position="188"/>
    </location>
</feature>
<keyword evidence="3" id="KW-1185">Reference proteome</keyword>
<evidence type="ECO:0000313" key="3">
    <source>
        <dbReference type="Proteomes" id="UP000198640"/>
    </source>
</evidence>